<organism evidence="2 3">
    <name type="scientific">Elaphomyces granulatus</name>
    <dbReference type="NCBI Taxonomy" id="519963"/>
    <lineage>
        <taxon>Eukaryota</taxon>
        <taxon>Fungi</taxon>
        <taxon>Dikarya</taxon>
        <taxon>Ascomycota</taxon>
        <taxon>Pezizomycotina</taxon>
        <taxon>Eurotiomycetes</taxon>
        <taxon>Eurotiomycetidae</taxon>
        <taxon>Eurotiales</taxon>
        <taxon>Elaphomycetaceae</taxon>
        <taxon>Elaphomyces</taxon>
    </lineage>
</organism>
<proteinExistence type="predicted"/>
<keyword evidence="3" id="KW-1185">Reference proteome</keyword>
<evidence type="ECO:0000313" key="2">
    <source>
        <dbReference type="EMBL" id="OXV09998.1"/>
    </source>
</evidence>
<dbReference type="PANTHER" id="PTHR36156:SF3">
    <property type="entry name" value="CUPIN 2 CONSERVED BARREL DOMAIN-CONTAINING PROTEIN"/>
    <property type="match status" value="1"/>
</dbReference>
<dbReference type="Proteomes" id="UP000243515">
    <property type="component" value="Unassembled WGS sequence"/>
</dbReference>
<comment type="caution">
    <text evidence="2">The sequence shown here is derived from an EMBL/GenBank/DDBJ whole genome shotgun (WGS) entry which is preliminary data.</text>
</comment>
<evidence type="ECO:0000259" key="1">
    <source>
        <dbReference type="Pfam" id="PF07883"/>
    </source>
</evidence>
<dbReference type="SUPFAM" id="SSF51182">
    <property type="entry name" value="RmlC-like cupins"/>
    <property type="match status" value="1"/>
</dbReference>
<dbReference type="Pfam" id="PF07883">
    <property type="entry name" value="Cupin_2"/>
    <property type="match status" value="1"/>
</dbReference>
<dbReference type="EMBL" id="NPHW01003187">
    <property type="protein sequence ID" value="OXV09998.1"/>
    <property type="molecule type" value="Genomic_DNA"/>
</dbReference>
<dbReference type="CDD" id="cd02231">
    <property type="entry name" value="cupin_BLL6423-like"/>
    <property type="match status" value="1"/>
</dbReference>
<dbReference type="AlphaFoldDB" id="A0A232M104"/>
<dbReference type="PANTHER" id="PTHR36156">
    <property type="entry name" value="SLR2101 PROTEIN"/>
    <property type="match status" value="1"/>
</dbReference>
<dbReference type="InterPro" id="IPR011051">
    <property type="entry name" value="RmlC_Cupin_sf"/>
</dbReference>
<dbReference type="InterPro" id="IPR047142">
    <property type="entry name" value="OryJ/VirC-like"/>
</dbReference>
<evidence type="ECO:0000313" key="3">
    <source>
        <dbReference type="Proteomes" id="UP000243515"/>
    </source>
</evidence>
<feature type="domain" description="Cupin type-2" evidence="1">
    <location>
        <begin position="91"/>
        <end position="159"/>
    </location>
</feature>
<protein>
    <recommendedName>
        <fullName evidence="1">Cupin type-2 domain-containing protein</fullName>
    </recommendedName>
</protein>
<sequence length="185" mass="20865">MTKKENGKLPVVHRYITTHNEDGEAIFLSPSQIPECAPNRSAGDDGEVALLYATPKVPVDANNEADVAVYDSYLHTPPGLTPPQGTVLRVVDICPEKEIPMHRTVSFDYGAVLEGEVELMLDSGQSRMMRRGDVSVQRGTSHSYRNRSATEWCRLLFVFLPMEQLMVAGRPAREEWYYEHGEEHY</sequence>
<dbReference type="InterPro" id="IPR014710">
    <property type="entry name" value="RmlC-like_jellyroll"/>
</dbReference>
<dbReference type="InterPro" id="IPR013096">
    <property type="entry name" value="Cupin_2"/>
</dbReference>
<reference evidence="2 3" key="1">
    <citation type="journal article" date="2015" name="Environ. Microbiol.">
        <title>Metagenome sequence of Elaphomyces granulatus from sporocarp tissue reveals Ascomycota ectomycorrhizal fingerprints of genome expansion and a Proteobacteria-rich microbiome.</title>
        <authorList>
            <person name="Quandt C.A."/>
            <person name="Kohler A."/>
            <person name="Hesse C.N."/>
            <person name="Sharpton T.J."/>
            <person name="Martin F."/>
            <person name="Spatafora J.W."/>
        </authorList>
    </citation>
    <scope>NUCLEOTIDE SEQUENCE [LARGE SCALE GENOMIC DNA]</scope>
    <source>
        <strain evidence="2 3">OSC145934</strain>
    </source>
</reference>
<accession>A0A232M104</accession>
<name>A0A232M104_9EURO</name>
<dbReference type="Gene3D" id="2.60.120.10">
    <property type="entry name" value="Jelly Rolls"/>
    <property type="match status" value="1"/>
</dbReference>
<gene>
    <name evidence="2" type="ORF">Egran_02238</name>
</gene>
<dbReference type="OrthoDB" id="5840532at2759"/>